<feature type="region of interest" description="Disordered" evidence="3">
    <location>
        <begin position="1346"/>
        <end position="1379"/>
    </location>
</feature>
<dbReference type="Pfam" id="PF00550">
    <property type="entry name" value="PP-binding"/>
    <property type="match status" value="1"/>
</dbReference>
<protein>
    <recommendedName>
        <fullName evidence="5">Carrier domain-containing protein</fullName>
    </recommendedName>
</protein>
<dbReference type="RefSeq" id="XP_029760666.1">
    <property type="nucleotide sequence ID" value="XM_029905487.1"/>
</dbReference>
<reference evidence="6 7" key="1">
    <citation type="journal article" date="2014" name="BMC Genomics">
        <title>Genome sequencing of four Aureobasidium pullulans varieties: biotechnological potential, stress tolerance, and description of new species.</title>
        <authorList>
            <person name="Gostin Ar C."/>
            <person name="Ohm R.A."/>
            <person name="Kogej T."/>
            <person name="Sonjak S."/>
            <person name="Turk M."/>
            <person name="Zajc J."/>
            <person name="Zalar P."/>
            <person name="Grube M."/>
            <person name="Sun H."/>
            <person name="Han J."/>
            <person name="Sharma A."/>
            <person name="Chiniquy J."/>
            <person name="Ngan C.Y."/>
            <person name="Lipzen A."/>
            <person name="Barry K."/>
            <person name="Grigoriev I.V."/>
            <person name="Gunde-Cimerman N."/>
        </authorList>
    </citation>
    <scope>NUCLEOTIDE SEQUENCE [LARGE SCALE GENOMIC DNA]</scope>
    <source>
        <strain evidence="6 7">EXF-150</strain>
    </source>
</reference>
<dbReference type="GeneID" id="40747793"/>
<dbReference type="InterPro" id="IPR020806">
    <property type="entry name" value="PKS_PP-bd"/>
</dbReference>
<dbReference type="GO" id="GO:0031177">
    <property type="term" value="F:phosphopantetheine binding"/>
    <property type="evidence" value="ECO:0007669"/>
    <property type="project" value="InterPro"/>
</dbReference>
<evidence type="ECO:0000313" key="7">
    <source>
        <dbReference type="Proteomes" id="UP000030706"/>
    </source>
</evidence>
<dbReference type="STRING" id="1043002.A0A074XL87"/>
<dbReference type="GO" id="GO:0031956">
    <property type="term" value="F:medium-chain fatty acid-CoA ligase activity"/>
    <property type="evidence" value="ECO:0007669"/>
    <property type="project" value="TreeGrafter"/>
</dbReference>
<dbReference type="PANTHER" id="PTHR43201">
    <property type="entry name" value="ACYL-COA SYNTHETASE"/>
    <property type="match status" value="1"/>
</dbReference>
<name>A0A074XL87_AURPU</name>
<gene>
    <name evidence="6" type="ORF">M438DRAFT_345601</name>
</gene>
<keyword evidence="4" id="KW-1133">Transmembrane helix</keyword>
<dbReference type="InterPro" id="IPR036736">
    <property type="entry name" value="ACP-like_sf"/>
</dbReference>
<keyword evidence="4" id="KW-0812">Transmembrane</keyword>
<feature type="transmembrane region" description="Helical" evidence="4">
    <location>
        <begin position="1101"/>
        <end position="1123"/>
    </location>
</feature>
<dbReference type="HOGENOM" id="CLU_003997_0_0_1"/>
<dbReference type="EMBL" id="KL584982">
    <property type="protein sequence ID" value="KEQ84479.1"/>
    <property type="molecule type" value="Genomic_DNA"/>
</dbReference>
<dbReference type="Gene3D" id="2.160.10.10">
    <property type="entry name" value="Hexapeptide repeat proteins"/>
    <property type="match status" value="2"/>
</dbReference>
<feature type="transmembrane region" description="Helical" evidence="4">
    <location>
        <begin position="1431"/>
        <end position="1457"/>
    </location>
</feature>
<feature type="domain" description="Carrier" evidence="5">
    <location>
        <begin position="765"/>
        <end position="842"/>
    </location>
</feature>
<dbReference type="Pfam" id="PF00501">
    <property type="entry name" value="AMP-binding"/>
    <property type="match status" value="1"/>
</dbReference>
<dbReference type="InterPro" id="IPR000873">
    <property type="entry name" value="AMP-dep_synth/lig_dom"/>
</dbReference>
<dbReference type="InterPro" id="IPR042099">
    <property type="entry name" value="ANL_N_sf"/>
</dbReference>
<evidence type="ECO:0000256" key="4">
    <source>
        <dbReference type="SAM" id="Phobius"/>
    </source>
</evidence>
<accession>A0A074XL87</accession>
<sequence length="1690" mass="183796">MDRTTIANYVFQDKPLITSHHEAALSSCLDAAINNPFISKTNLLASIPLSADTALPSLRLLTSLINTLPGSWPTFDLSCCFSRLWNLLPEDVKSGRDTQHNSLLDGLSQQMKNTYTDVCSLLPESDTPAIYGASSSNPLNHKKLHNFVKNFSLPIQQTAGTRSTVALALPNGPVLGLALLATSTYYTAAPVTVASGPEQFQSDVMQAGASVVLVTKPDVQRLGLQDAWVHEAGIQVILVESKEDSTFNMTFSNGSPLVVNSKASPNGSDDIALVLFTSGTSGKKKVVPYTVHTIISGVAFVIESWGLTKDDICINMMPLFHVGGIVRNLFAPIMAGGSTICCPAFDANLFWDVVEDLQPTWYYASPSMHSVILEEGRNRPSALENSKMRLICNAAGGLLPSLAITLRDTFKCIVLPSYGMTECMPISSPPLNYQLDRSGTSGITVGPDMAILDGNDSRLPIHTVGRIAVRGAPVFGGYLKENDVLDTSCFTADGWFDTGDMGYLDADGYLYVTGRSKEVINRGGELISPFEIEEAIVTAAKREGNPLFGRVSAALAFSMPHDVLQEVPGVVLVTPLGACRADIKTVQEALKDSLSQVKWPNYIVYMDDLPKNNNKVLRIKLAERLGLGEITDDTPLADRHFEAACPPPNTPLSTRIGGSICSFDAAYVSRKLSSVFGTEFDIAVRKASHDGYPEAFFAPRKNSTVTPVMSSYPSFDSLLRTQLDGYLIPSKLHCLDVPLPRDREGSLDNAQLETLIEDGPDEIASDMSATEVKIAEVFVRILSCAASELTPDSDFFALGGDSLRAGRLLSELRKEFKVRLPIDLLFVHSKISALAKNIDEMRGPTDEKHTTIEIEQAPVNVGCEKTYSSTNPIVLLIQLFPIGLLYPMKRALTWTCFMYMLSATRDWITSTRLIGRLFNLILALGIAKAITMVVCPILAIFLKWMIVGKYKEGMYPMWGPYHTRWWVTDKIITILGKGIFGQSEISTIWYYRLMGAKIGKGVKIHKRTTIREFDLVTLEDGANLDQCICRGFGAEQNTSMFLGHVRVGKTASVGLASIVAPGTSVPDNACIGPNSSSWESEDASEEFRDLSSSKIPGAHPILSFLFITPISLLVALCKSGPWIGGLVGLVLTQPKPTADKVQSIILWFAVPHRIGWHFAAKIFGAGAAPLTWFFAVWVIKKVLDMSIGKLTPGPAQSRSQAQRFRMAVLKAIAPPAAFHKVTELFGGHYEATSVLYRAMGAKVGQRVYWPGTGPSFQDFDLLDIGSDIVFGSRSHLVTSDGTGSDYVRVQDGAMISDRVVLLPGVTVGKKSVLGSGALTRRNKYYEQESVWVGSKAGEAICLSGNKRPTTSDTGNVQHGMPSLNSTTNSSSVTLSEKEKADNDKAIQEGVLSSSSSMTMVEKDIAAKSSSPFGRAFYEGQAPYHVFGPWTIFLYSTFTTIFVAFYWNISSIGALQLVAKLIKTSDPVHQPDTPFRPVLIFALFAAFIAVLHTFQALLALTIVVAAKWILLGRRQVGNYDWDKSSYCQRWQLFLTIEKLRRVCYGGSGVIGLLTGTHYAVMYFRALGATIGKDCSLFSGGLPSLMFTEPDLLTLGDRVAVDDASLVSHINSRGVFNLNPLVVGDRSVLRSGARLLSGANMGQDTMLLEHTLVMAGDIVDDGTTYQGWPGEVYEGRDRAPLRNGPVTVIAEA</sequence>
<feature type="transmembrane region" description="Helical" evidence="4">
    <location>
        <begin position="917"/>
        <end position="942"/>
    </location>
</feature>
<keyword evidence="4" id="KW-0472">Membrane</keyword>
<dbReference type="InterPro" id="IPR045851">
    <property type="entry name" value="AMP-bd_C_sf"/>
</dbReference>
<organism evidence="6 7">
    <name type="scientific">Aureobasidium pullulans EXF-150</name>
    <dbReference type="NCBI Taxonomy" id="1043002"/>
    <lineage>
        <taxon>Eukaryota</taxon>
        <taxon>Fungi</taxon>
        <taxon>Dikarya</taxon>
        <taxon>Ascomycota</taxon>
        <taxon>Pezizomycotina</taxon>
        <taxon>Dothideomycetes</taxon>
        <taxon>Dothideomycetidae</taxon>
        <taxon>Dothideales</taxon>
        <taxon>Saccotheciaceae</taxon>
        <taxon>Aureobasidium</taxon>
    </lineage>
</organism>
<keyword evidence="2" id="KW-0597">Phosphoprotein</keyword>
<dbReference type="Proteomes" id="UP000030706">
    <property type="component" value="Unassembled WGS sequence"/>
</dbReference>
<proteinExistence type="predicted"/>
<dbReference type="OrthoDB" id="3633556at2759"/>
<evidence type="ECO:0000259" key="5">
    <source>
        <dbReference type="PROSITE" id="PS50075"/>
    </source>
</evidence>
<dbReference type="Gene3D" id="3.30.300.30">
    <property type="match status" value="1"/>
</dbReference>
<dbReference type="InterPro" id="IPR009081">
    <property type="entry name" value="PP-bd_ACP"/>
</dbReference>
<evidence type="ECO:0000256" key="1">
    <source>
        <dbReference type="ARBA" id="ARBA00022450"/>
    </source>
</evidence>
<evidence type="ECO:0000313" key="6">
    <source>
        <dbReference type="EMBL" id="KEQ84479.1"/>
    </source>
</evidence>
<evidence type="ECO:0000256" key="2">
    <source>
        <dbReference type="ARBA" id="ARBA00022553"/>
    </source>
</evidence>
<feature type="compositionally biased region" description="Polar residues" evidence="3">
    <location>
        <begin position="1346"/>
        <end position="1356"/>
    </location>
</feature>
<feature type="compositionally biased region" description="Low complexity" evidence="3">
    <location>
        <begin position="1362"/>
        <end position="1374"/>
    </location>
</feature>
<evidence type="ECO:0000256" key="3">
    <source>
        <dbReference type="SAM" id="MobiDB-lite"/>
    </source>
</evidence>
<feature type="transmembrane region" description="Helical" evidence="4">
    <location>
        <begin position="1158"/>
        <end position="1179"/>
    </location>
</feature>
<dbReference type="Gene3D" id="1.10.1200.10">
    <property type="entry name" value="ACP-like"/>
    <property type="match status" value="1"/>
</dbReference>
<dbReference type="SUPFAM" id="SSF51161">
    <property type="entry name" value="Trimeric LpxA-like enzymes"/>
    <property type="match status" value="3"/>
</dbReference>
<dbReference type="PANTHER" id="PTHR43201:SF10">
    <property type="entry name" value="CARRIER DOMAIN-CONTAINING PROTEIN"/>
    <property type="match status" value="1"/>
</dbReference>
<dbReference type="PROSITE" id="PS50075">
    <property type="entry name" value="CARRIER"/>
    <property type="match status" value="1"/>
</dbReference>
<dbReference type="SMART" id="SM00823">
    <property type="entry name" value="PKS_PP"/>
    <property type="match status" value="1"/>
</dbReference>
<dbReference type="GO" id="GO:0006631">
    <property type="term" value="P:fatty acid metabolic process"/>
    <property type="evidence" value="ECO:0007669"/>
    <property type="project" value="TreeGrafter"/>
</dbReference>
<dbReference type="InterPro" id="IPR011004">
    <property type="entry name" value="Trimer_LpxA-like_sf"/>
</dbReference>
<keyword evidence="1" id="KW-0596">Phosphopantetheine</keyword>
<dbReference type="SUPFAM" id="SSF56801">
    <property type="entry name" value="Acetyl-CoA synthetase-like"/>
    <property type="match status" value="1"/>
</dbReference>
<dbReference type="Gene3D" id="3.40.50.12780">
    <property type="entry name" value="N-terminal domain of ligase-like"/>
    <property type="match status" value="1"/>
</dbReference>
<dbReference type="SUPFAM" id="SSF47336">
    <property type="entry name" value="ACP-like"/>
    <property type="match status" value="1"/>
</dbReference>
<feature type="transmembrane region" description="Helical" evidence="4">
    <location>
        <begin position="1477"/>
        <end position="1504"/>
    </location>
</feature>
<keyword evidence="7" id="KW-1185">Reference proteome</keyword>